<dbReference type="GO" id="GO:0016811">
    <property type="term" value="F:hydrolase activity, acting on carbon-nitrogen (but not peptide) bonds, in linear amides"/>
    <property type="evidence" value="ECO:0007669"/>
    <property type="project" value="InterPro"/>
</dbReference>
<feature type="binding site" evidence="7">
    <location>
        <position position="190"/>
    </location>
    <ligand>
        <name>Ca(2+)</name>
        <dbReference type="ChEBI" id="CHEBI:29108"/>
    </ligand>
</feature>
<keyword evidence="8" id="KW-0862">Zinc</keyword>
<dbReference type="GO" id="GO:0046513">
    <property type="term" value="P:ceramide biosynthetic process"/>
    <property type="evidence" value="ECO:0007669"/>
    <property type="project" value="TreeGrafter"/>
</dbReference>
<keyword evidence="10" id="KW-0732">Signal</keyword>
<evidence type="ECO:0000256" key="10">
    <source>
        <dbReference type="SAM" id="SignalP"/>
    </source>
</evidence>
<keyword evidence="7" id="KW-0106">Calcium</keyword>
<comment type="caution">
    <text evidence="11">The sequence shown here is derived from an EMBL/GenBank/DDBJ whole genome shotgun (WGS) entry which is preliminary data.</text>
</comment>
<dbReference type="eggNOG" id="KOG2329">
    <property type="taxonomic scope" value="Eukaryota"/>
</dbReference>
<evidence type="ECO:0000256" key="6">
    <source>
        <dbReference type="ARBA" id="ARBA00023136"/>
    </source>
</evidence>
<dbReference type="FunCoup" id="V5GBD7">
    <property type="interactions" value="543"/>
</dbReference>
<comment type="cofactor">
    <cofactor evidence="8">
        <name>Zn(2+)</name>
        <dbReference type="ChEBI" id="CHEBI:29105"/>
    </cofactor>
</comment>
<keyword evidence="12" id="KW-1185">Reference proteome</keyword>
<dbReference type="PANTHER" id="PTHR46187:SF3">
    <property type="entry name" value="ALKALINE CERAMIDASE 3"/>
    <property type="match status" value="1"/>
</dbReference>
<reference evidence="12" key="1">
    <citation type="journal article" date="2014" name="Genome Announc.">
        <title>Draft genome sequence of the formaldehyde-resistant fungus Byssochlamys spectabilis No. 5 (anamorph Paecilomyces variotii No. 5) (NBRC109023).</title>
        <authorList>
            <person name="Oka T."/>
            <person name="Ekino K."/>
            <person name="Fukuda K."/>
            <person name="Nomura Y."/>
        </authorList>
    </citation>
    <scope>NUCLEOTIDE SEQUENCE [LARGE SCALE GENOMIC DNA]</scope>
    <source>
        <strain evidence="12">No. 5 / NBRC 109023</strain>
    </source>
</reference>
<dbReference type="InterPro" id="IPR048508">
    <property type="entry name" value="LDL"/>
</dbReference>
<dbReference type="GO" id="GO:0046872">
    <property type="term" value="F:metal ion binding"/>
    <property type="evidence" value="ECO:0007669"/>
    <property type="project" value="UniProtKB-KW"/>
</dbReference>
<evidence type="ECO:0000313" key="11">
    <source>
        <dbReference type="EMBL" id="GAD99351.1"/>
    </source>
</evidence>
<dbReference type="Pfam" id="PF21691">
    <property type="entry name" value="LDL"/>
    <property type="match status" value="1"/>
</dbReference>
<gene>
    <name evidence="11" type="ORF">PVAR5_8066</name>
</gene>
<dbReference type="GO" id="GO:0005789">
    <property type="term" value="C:endoplasmic reticulum membrane"/>
    <property type="evidence" value="ECO:0007669"/>
    <property type="project" value="TreeGrafter"/>
</dbReference>
<feature type="binding site" evidence="7">
    <location>
        <position position="192"/>
    </location>
    <ligand>
        <name>Ca(2+)</name>
        <dbReference type="ChEBI" id="CHEBI:29108"/>
    </ligand>
</feature>
<dbReference type="InterPro" id="IPR008901">
    <property type="entry name" value="ACER"/>
</dbReference>
<feature type="transmembrane region" description="Helical" evidence="9">
    <location>
        <begin position="279"/>
        <end position="298"/>
    </location>
</feature>
<evidence type="ECO:0000256" key="1">
    <source>
        <dbReference type="ARBA" id="ARBA00004141"/>
    </source>
</evidence>
<feature type="binding site" evidence="8">
    <location>
        <position position="416"/>
    </location>
    <ligand>
        <name>Zn(2+)</name>
        <dbReference type="ChEBI" id="CHEBI:29105"/>
        <note>catalytic</note>
    </ligand>
</feature>
<keyword evidence="7" id="KW-0479">Metal-binding</keyword>
<dbReference type="OrthoDB" id="187171at2759"/>
<evidence type="ECO:0000256" key="4">
    <source>
        <dbReference type="ARBA" id="ARBA00022801"/>
    </source>
</evidence>
<feature type="chain" id="PRO_5004736936" evidence="10">
    <location>
        <begin position="21"/>
        <end position="479"/>
    </location>
</feature>
<dbReference type="GO" id="GO:0046514">
    <property type="term" value="P:ceramide catabolic process"/>
    <property type="evidence" value="ECO:0007669"/>
    <property type="project" value="TreeGrafter"/>
</dbReference>
<keyword evidence="3 9" id="KW-0812">Transmembrane</keyword>
<dbReference type="AlphaFoldDB" id="V5GBD7"/>
<evidence type="ECO:0000256" key="2">
    <source>
        <dbReference type="ARBA" id="ARBA00009780"/>
    </source>
</evidence>
<evidence type="ECO:0000256" key="3">
    <source>
        <dbReference type="ARBA" id="ARBA00022692"/>
    </source>
</evidence>
<keyword evidence="4" id="KW-0378">Hydrolase</keyword>
<proteinExistence type="inferred from homology"/>
<comment type="subcellular location">
    <subcellularLocation>
        <location evidence="1">Membrane</location>
        <topology evidence="1">Multi-pass membrane protein</topology>
    </subcellularLocation>
</comment>
<dbReference type="EMBL" id="BAUL01000293">
    <property type="protein sequence ID" value="GAD99351.1"/>
    <property type="molecule type" value="Genomic_DNA"/>
</dbReference>
<organism evidence="11 12">
    <name type="scientific">Byssochlamys spectabilis (strain No. 5 / NBRC 109023)</name>
    <name type="common">Paecilomyces variotii</name>
    <dbReference type="NCBI Taxonomy" id="1356009"/>
    <lineage>
        <taxon>Eukaryota</taxon>
        <taxon>Fungi</taxon>
        <taxon>Dikarya</taxon>
        <taxon>Ascomycota</taxon>
        <taxon>Pezizomycotina</taxon>
        <taxon>Eurotiomycetes</taxon>
        <taxon>Eurotiomycetidae</taxon>
        <taxon>Eurotiales</taxon>
        <taxon>Thermoascaceae</taxon>
        <taxon>Paecilomyces</taxon>
    </lineage>
</organism>
<feature type="binding site" evidence="8">
    <location>
        <position position="420"/>
    </location>
    <ligand>
        <name>Zn(2+)</name>
        <dbReference type="ChEBI" id="CHEBI:29105"/>
        <note>catalytic</note>
    </ligand>
</feature>
<feature type="transmembrane region" description="Helical" evidence="9">
    <location>
        <begin position="418"/>
        <end position="441"/>
    </location>
</feature>
<dbReference type="InParanoid" id="V5GBD7"/>
<evidence type="ECO:0000256" key="7">
    <source>
        <dbReference type="PIRSR" id="PIRSR608901-1"/>
    </source>
</evidence>
<evidence type="ECO:0000256" key="5">
    <source>
        <dbReference type="ARBA" id="ARBA00022989"/>
    </source>
</evidence>
<keyword evidence="6 9" id="KW-0472">Membrane</keyword>
<keyword evidence="5 9" id="KW-1133">Transmembrane helix</keyword>
<accession>V5GBD7</accession>
<evidence type="ECO:0000313" key="12">
    <source>
        <dbReference type="Proteomes" id="UP000018001"/>
    </source>
</evidence>
<evidence type="ECO:0000256" key="9">
    <source>
        <dbReference type="SAM" id="Phobius"/>
    </source>
</evidence>
<dbReference type="Pfam" id="PF05875">
    <property type="entry name" value="Ceramidase"/>
    <property type="match status" value="1"/>
</dbReference>
<feature type="transmembrane region" description="Helical" evidence="9">
    <location>
        <begin position="370"/>
        <end position="390"/>
    </location>
</feature>
<comment type="similarity">
    <text evidence="2">Belongs to the alkaline ceramidase family.</text>
</comment>
<evidence type="ECO:0000256" key="8">
    <source>
        <dbReference type="PIRSR" id="PIRSR608901-2"/>
    </source>
</evidence>
<protein>
    <submittedName>
        <fullName evidence="11">Alkaline dihydroceramidase Ydc1</fullName>
    </submittedName>
</protein>
<feature type="transmembrane region" description="Helical" evidence="9">
    <location>
        <begin position="304"/>
        <end position="324"/>
    </location>
</feature>
<feature type="binding site" evidence="7">
    <location>
        <position position="203"/>
    </location>
    <ligand>
        <name>Ca(2+)</name>
        <dbReference type="ChEBI" id="CHEBI:29108"/>
    </ligand>
</feature>
<dbReference type="HOGENOM" id="CLU_569847_0_0_1"/>
<sequence length="479" mass="54824">MHFTTSIISLIGFAAPMALAATCFPQSGCGSCASFQQLQDLKNNFCANNWNVANTPEQFEFQSHVQVFGGPIGSQSLCEQAFDNIADNCYGNHDGGDFNYNGTACFCRRPRIRHGTAPNSRTNFTTASIGLFLFLIFPSSRHAQLVGLELNTDDTIQKALRSAMPQWLPFVPYPAAKPGYWSPVTSTLNWCEEDYYATPYSAEVVNSFTNLMFMYLGIKGYLSCRRNRHDTVFQVSFLGYLVVGAGNPMQLVDELSMIYTTCLMAYASFSYSRNVWTRVSLAVSLATLSVFITLYYHYLQDPVFHQNAYALLTTVIVLRSMWIMEMTLRPSLRKTTEEDRLERQKKGLPIPSKERWHYENTRDVKTLKTMWFMVVYGLTMFLGGFFIWFLDNQFCPTLRQWRRAVGLPWGVLLEGHGWWHLMTGIGAYLYIVWGIWLRVCLNDHQDEFLLKWPHFYNFPELVRVQPESGGENGSSKKDS</sequence>
<feature type="signal peptide" evidence="10">
    <location>
        <begin position="1"/>
        <end position="20"/>
    </location>
</feature>
<name>V5GBD7_BYSSN</name>
<dbReference type="Proteomes" id="UP000018001">
    <property type="component" value="Unassembled WGS sequence"/>
</dbReference>
<dbReference type="PANTHER" id="PTHR46187">
    <property type="entry name" value="ALKALINE CERAMIDASE 3"/>
    <property type="match status" value="1"/>
</dbReference>
<dbReference type="CDD" id="cd22811">
    <property type="entry name" value="agbl-like"/>
    <property type="match status" value="1"/>
</dbReference>